<keyword evidence="2" id="KW-0964">Secreted</keyword>
<dbReference type="Pfam" id="PF17210">
    <property type="entry name" value="SdrD_B"/>
    <property type="match status" value="1"/>
</dbReference>
<dbReference type="Gene3D" id="2.60.40.10">
    <property type="entry name" value="Immunoglobulins"/>
    <property type="match status" value="1"/>
</dbReference>
<evidence type="ECO:0000313" key="6">
    <source>
        <dbReference type="Proteomes" id="UP001652504"/>
    </source>
</evidence>
<keyword evidence="3" id="KW-0732">Signal</keyword>
<organism evidence="5 6">
    <name type="scientific">Fluctibacter corallii</name>
    <dbReference type="NCBI Taxonomy" id="2984329"/>
    <lineage>
        <taxon>Bacteria</taxon>
        <taxon>Pseudomonadati</taxon>
        <taxon>Pseudomonadota</taxon>
        <taxon>Gammaproteobacteria</taxon>
        <taxon>Alteromonadales</taxon>
        <taxon>Alteromonadaceae</taxon>
        <taxon>Fluctibacter</taxon>
    </lineage>
</organism>
<proteinExistence type="predicted"/>
<accession>A0ABT3AB52</accession>
<dbReference type="SUPFAM" id="SSF117074">
    <property type="entry name" value="Hypothetical protein PA1324"/>
    <property type="match status" value="1"/>
</dbReference>
<comment type="caution">
    <text evidence="5">The sequence shown here is derived from an EMBL/GenBank/DDBJ whole genome shotgun (WGS) entry which is preliminary data.</text>
</comment>
<comment type="subcellular location">
    <subcellularLocation>
        <location evidence="1">Secreted</location>
    </subcellularLocation>
</comment>
<dbReference type="InterPro" id="IPR013783">
    <property type="entry name" value="Ig-like_fold"/>
</dbReference>
<dbReference type="InterPro" id="IPR033764">
    <property type="entry name" value="Sdr_B"/>
</dbReference>
<dbReference type="Proteomes" id="UP001652504">
    <property type="component" value="Unassembled WGS sequence"/>
</dbReference>
<evidence type="ECO:0000256" key="2">
    <source>
        <dbReference type="ARBA" id="ARBA00022525"/>
    </source>
</evidence>
<evidence type="ECO:0000256" key="3">
    <source>
        <dbReference type="ARBA" id="ARBA00022729"/>
    </source>
</evidence>
<evidence type="ECO:0000313" key="5">
    <source>
        <dbReference type="EMBL" id="MCV2885899.1"/>
    </source>
</evidence>
<keyword evidence="6" id="KW-1185">Reference proteome</keyword>
<evidence type="ECO:0000256" key="1">
    <source>
        <dbReference type="ARBA" id="ARBA00004613"/>
    </source>
</evidence>
<feature type="domain" description="SD-repeat containing protein B" evidence="4">
    <location>
        <begin position="846"/>
        <end position="900"/>
    </location>
</feature>
<evidence type="ECO:0000259" key="4">
    <source>
        <dbReference type="Pfam" id="PF17210"/>
    </source>
</evidence>
<protein>
    <recommendedName>
        <fullName evidence="4">SD-repeat containing protein B domain-containing protein</fullName>
    </recommendedName>
</protein>
<name>A0ABT3AB52_9ALTE</name>
<dbReference type="RefSeq" id="WP_263713176.1">
    <property type="nucleotide sequence ID" value="NZ_JAOWKX010000007.1"/>
</dbReference>
<gene>
    <name evidence="5" type="ORF">OE749_14465</name>
</gene>
<dbReference type="EMBL" id="JAOWKX010000007">
    <property type="protein sequence ID" value="MCV2885899.1"/>
    <property type="molecule type" value="Genomic_DNA"/>
</dbReference>
<sequence>MALLILNNLHTHAADVPNIEETLRKIKQKYQALEASQSRTQRVPTSVVIDNAVPKQVQEPLAPVSRFAIGEELLFTVDVKGILLGDVLATKSSDGLRIGLSEFVQVIDFPIDVDPDQATANGWFVHPSRTFEADINARDELEVNANGQVFTLSAQEYEISDDIYVELSSLSRWFALGHTIDEERLTLLVSSPIPLPIEEQMRRRGLRFDSGVRTTQSVLPLQASDYALFSPPLLDAQVSLRTDQSDTSAAYSVLSTQDAAYYTSQLFLYGKDDDALVDARLTLSKKSENADLLGPFSMTEYAFGDVVPVNIGAGNTQSLGRGFTMNNAKNRLIDNRRANLVGEVQVGWDVELYRNGVLIDNLISVDDGRYEFNDIELSFGRNEFELVFYGPQGQIERREESFFIDSNNVAGGEGVFQFSAVDANKSVLGVGDEGIAPSQLGIHVAASYDYGITNWFSLGVGASQFSPDEGEKETQYAVNTGINLGSFGLLNSTVQENEDLRRTMRHSYRTQISDVALDVIYNSSKQLDYDTILTTKPVKDTAESLSVRLSGVLFRYSTLPISYENAWTRSEQQNGLINEFFKNSIGMNTRYGSFSHSLLWQRNFLEPQFANGQTVDKSWETLGSLAYRTRWGNTFTRIYADYDITPDTELSSIGASVNYPFSNTLTSEVRYVYDFDESDDRLDLRLNWLHEDFTLTTIANYTNNDNWSINLVARLGLGYNDDTQSIFTSGRSLANSGATAVRIFEDKDLDNQYDEGEPLIDGVTVKATQAFREEVTDKTGTAVLKAIPEGLRTDIVVDETSLPEHTMMIASEGFSVSGRKGLVQHFDIPVIKGGELEGTVYWRNADDEEQVAPYVRLHLTNEKGVVIASTRTEFDGYYLFERVPPGQYTVQVDTSTGRQRGKTPEREKVVTFSKQGDLITDVDFTLRNLHAAQGYAVLVGEFSSLTFLQVYFELLQERVDKSLASNAFYYTDPNTQKSKLGLYYVDASNGQDDSEAQSSAQTVCDTLQASDIDCQVEYIEVNY</sequence>
<reference evidence="5 6" key="1">
    <citation type="submission" date="2022-10" db="EMBL/GenBank/DDBJ databases">
        <title>Aestuariibacter sp. AA17 isolated from Montipora capitata coral fragment.</title>
        <authorList>
            <person name="Emsley S.A."/>
            <person name="Pfannmuller K.M."/>
            <person name="Loughran R.M."/>
            <person name="Shlafstein M."/>
            <person name="Papke E."/>
            <person name="Saw J.H."/>
            <person name="Ushijima B."/>
            <person name="Videau P."/>
        </authorList>
    </citation>
    <scope>NUCLEOTIDE SEQUENCE [LARGE SCALE GENOMIC DNA]</scope>
    <source>
        <strain evidence="5 6">AA17</strain>
    </source>
</reference>